<evidence type="ECO:0000256" key="3">
    <source>
        <dbReference type="ARBA" id="ARBA00022723"/>
    </source>
</evidence>
<evidence type="ECO:0000313" key="8">
    <source>
        <dbReference type="EMBL" id="PWJ48171.1"/>
    </source>
</evidence>
<gene>
    <name evidence="6" type="primary">vapC</name>
    <name evidence="8" type="ORF">BXY45_13251</name>
</gene>
<dbReference type="GO" id="GO:0016787">
    <property type="term" value="F:hydrolase activity"/>
    <property type="evidence" value="ECO:0007669"/>
    <property type="project" value="UniProtKB-KW"/>
</dbReference>
<dbReference type="HAMAP" id="MF_00265">
    <property type="entry name" value="VapC_Nob1"/>
    <property type="match status" value="1"/>
</dbReference>
<keyword evidence="4 6" id="KW-0378">Hydrolase</keyword>
<dbReference type="GO" id="GO:0090729">
    <property type="term" value="F:toxin activity"/>
    <property type="evidence" value="ECO:0007669"/>
    <property type="project" value="UniProtKB-KW"/>
</dbReference>
<dbReference type="RefSeq" id="WP_109776154.1">
    <property type="nucleotide sequence ID" value="NZ_QGDQ01000032.1"/>
</dbReference>
<dbReference type="EMBL" id="QGDQ01000032">
    <property type="protein sequence ID" value="PWJ48171.1"/>
    <property type="molecule type" value="Genomic_DNA"/>
</dbReference>
<dbReference type="InterPro" id="IPR051619">
    <property type="entry name" value="TypeII_TA_RNase_PINc/VapC"/>
</dbReference>
<feature type="domain" description="PIN" evidence="7">
    <location>
        <begin position="4"/>
        <end position="117"/>
    </location>
</feature>
<proteinExistence type="inferred from homology"/>
<dbReference type="PANTHER" id="PTHR35901:SF1">
    <property type="entry name" value="EXONUCLEASE VAPC9"/>
    <property type="match status" value="1"/>
</dbReference>
<organism evidence="8 9">
    <name type="scientific">Quadrisphaera granulorum</name>
    <dbReference type="NCBI Taxonomy" id="317664"/>
    <lineage>
        <taxon>Bacteria</taxon>
        <taxon>Bacillati</taxon>
        <taxon>Actinomycetota</taxon>
        <taxon>Actinomycetes</taxon>
        <taxon>Kineosporiales</taxon>
        <taxon>Kineosporiaceae</taxon>
        <taxon>Quadrisphaera</taxon>
    </lineage>
</organism>
<dbReference type="PANTHER" id="PTHR35901">
    <property type="entry name" value="RIBONUCLEASE VAPC3"/>
    <property type="match status" value="1"/>
</dbReference>
<comment type="caution">
    <text evidence="8">The sequence shown here is derived from an EMBL/GenBank/DDBJ whole genome shotgun (WGS) entry which is preliminary data.</text>
</comment>
<name>A0A315ZRK9_9ACTN</name>
<dbReference type="Gene3D" id="3.40.50.1010">
    <property type="entry name" value="5'-nuclease"/>
    <property type="match status" value="1"/>
</dbReference>
<evidence type="ECO:0000256" key="5">
    <source>
        <dbReference type="ARBA" id="ARBA00022842"/>
    </source>
</evidence>
<dbReference type="InterPro" id="IPR002716">
    <property type="entry name" value="PIN_dom"/>
</dbReference>
<keyword evidence="3 6" id="KW-0479">Metal-binding</keyword>
<evidence type="ECO:0000256" key="6">
    <source>
        <dbReference type="HAMAP-Rule" id="MF_00265"/>
    </source>
</evidence>
<keyword evidence="2 6" id="KW-0540">Nuclease</keyword>
<dbReference type="SUPFAM" id="SSF88723">
    <property type="entry name" value="PIN domain-like"/>
    <property type="match status" value="1"/>
</dbReference>
<dbReference type="AlphaFoldDB" id="A0A315ZRK9"/>
<evidence type="ECO:0000256" key="4">
    <source>
        <dbReference type="ARBA" id="ARBA00022801"/>
    </source>
</evidence>
<keyword evidence="9" id="KW-1185">Reference proteome</keyword>
<comment type="function">
    <text evidence="6">Toxic component of a toxin-antitoxin (TA) system. An RNase.</text>
</comment>
<dbReference type="CDD" id="cd09873">
    <property type="entry name" value="PIN_Pae0151-like"/>
    <property type="match status" value="1"/>
</dbReference>
<dbReference type="InterPro" id="IPR044153">
    <property type="entry name" value="PIN_Pae0151-like"/>
</dbReference>
<sequence length="128" mass="13553">MPLVVDSSALVSALLNDGPARQALTGQVLHAPHLLDTELTSALRGLVAGKVIEPEQGLHALSAWTRLGVHRYAATGLLERTWELRSNLSAYDATYVALAETLGCSLLTGDSRISRAPGVRCLVTVVPV</sequence>
<dbReference type="InterPro" id="IPR022907">
    <property type="entry name" value="VapC_family"/>
</dbReference>
<feature type="binding site" evidence="6">
    <location>
        <position position="6"/>
    </location>
    <ligand>
        <name>Mg(2+)</name>
        <dbReference type="ChEBI" id="CHEBI:18420"/>
    </ligand>
</feature>
<protein>
    <recommendedName>
        <fullName evidence="6">Ribonuclease VapC</fullName>
        <shortName evidence="6">RNase VapC</shortName>
        <ecNumber evidence="6">3.1.-.-</ecNumber>
    </recommendedName>
    <alternativeName>
        <fullName evidence="6">Toxin VapC</fullName>
    </alternativeName>
</protein>
<evidence type="ECO:0000259" key="7">
    <source>
        <dbReference type="Pfam" id="PF01850"/>
    </source>
</evidence>
<reference evidence="8 9" key="1">
    <citation type="submission" date="2018-03" db="EMBL/GenBank/DDBJ databases">
        <title>Genomic Encyclopedia of Archaeal and Bacterial Type Strains, Phase II (KMG-II): from individual species to whole genera.</title>
        <authorList>
            <person name="Goeker M."/>
        </authorList>
    </citation>
    <scope>NUCLEOTIDE SEQUENCE [LARGE SCALE GENOMIC DNA]</scope>
    <source>
        <strain evidence="8 9">DSM 44889</strain>
    </source>
</reference>
<dbReference type="GO" id="GO:0004540">
    <property type="term" value="F:RNA nuclease activity"/>
    <property type="evidence" value="ECO:0007669"/>
    <property type="project" value="InterPro"/>
</dbReference>
<dbReference type="InterPro" id="IPR029060">
    <property type="entry name" value="PIN-like_dom_sf"/>
</dbReference>
<evidence type="ECO:0000313" key="9">
    <source>
        <dbReference type="Proteomes" id="UP000245469"/>
    </source>
</evidence>
<dbReference type="OrthoDB" id="4377304at2"/>
<comment type="similarity">
    <text evidence="6">Belongs to the PINc/VapC protein family.</text>
</comment>
<keyword evidence="1 6" id="KW-1277">Toxin-antitoxin system</keyword>
<dbReference type="Proteomes" id="UP000245469">
    <property type="component" value="Unassembled WGS sequence"/>
</dbReference>
<dbReference type="Pfam" id="PF01850">
    <property type="entry name" value="PIN"/>
    <property type="match status" value="1"/>
</dbReference>
<evidence type="ECO:0000256" key="2">
    <source>
        <dbReference type="ARBA" id="ARBA00022722"/>
    </source>
</evidence>
<dbReference type="GO" id="GO:0000287">
    <property type="term" value="F:magnesium ion binding"/>
    <property type="evidence" value="ECO:0007669"/>
    <property type="project" value="UniProtKB-UniRule"/>
</dbReference>
<comment type="cofactor">
    <cofactor evidence="6">
        <name>Mg(2+)</name>
        <dbReference type="ChEBI" id="CHEBI:18420"/>
    </cofactor>
</comment>
<dbReference type="EC" id="3.1.-.-" evidence="6"/>
<accession>A0A315ZRK9</accession>
<keyword evidence="6" id="KW-0800">Toxin</keyword>
<feature type="binding site" evidence="6">
    <location>
        <position position="92"/>
    </location>
    <ligand>
        <name>Mg(2+)</name>
        <dbReference type="ChEBI" id="CHEBI:18420"/>
    </ligand>
</feature>
<keyword evidence="5 6" id="KW-0460">Magnesium</keyword>
<evidence type="ECO:0000256" key="1">
    <source>
        <dbReference type="ARBA" id="ARBA00022649"/>
    </source>
</evidence>